<dbReference type="EMBL" id="JAGGKQ010000005">
    <property type="protein sequence ID" value="MBP1922111.1"/>
    <property type="molecule type" value="Genomic_DNA"/>
</dbReference>
<feature type="region of interest" description="Disordered" evidence="2">
    <location>
        <begin position="141"/>
        <end position="281"/>
    </location>
</feature>
<dbReference type="SUPFAM" id="SSF57997">
    <property type="entry name" value="Tropomyosin"/>
    <property type="match status" value="1"/>
</dbReference>
<keyword evidence="4" id="KW-1185">Reference proteome</keyword>
<gene>
    <name evidence="3" type="ORF">J2751_001116</name>
</gene>
<accession>A0A8T4GF66</accession>
<evidence type="ECO:0000256" key="2">
    <source>
        <dbReference type="SAM" id="MobiDB-lite"/>
    </source>
</evidence>
<keyword evidence="1" id="KW-0175">Coiled coil</keyword>
<feature type="compositionally biased region" description="Acidic residues" evidence="2">
    <location>
        <begin position="217"/>
        <end position="226"/>
    </location>
</feature>
<dbReference type="AlphaFoldDB" id="A0A8T4GF66"/>
<dbReference type="RefSeq" id="WP_209483972.1">
    <property type="nucleotide sequence ID" value="NZ_JAGGKQ010000005.1"/>
</dbReference>
<feature type="compositionally biased region" description="Acidic residues" evidence="2">
    <location>
        <begin position="239"/>
        <end position="253"/>
    </location>
</feature>
<feature type="compositionally biased region" description="Acidic residues" evidence="2">
    <location>
        <begin position="162"/>
        <end position="179"/>
    </location>
</feature>
<evidence type="ECO:0000313" key="3">
    <source>
        <dbReference type="EMBL" id="MBP1922111.1"/>
    </source>
</evidence>
<sequence length="563" mass="61197">MNERTAEATTTVEEDGIRVEKSFTDDAFPVPAVMYELSSAREDAVRVRIVDRIPESFPMDRIGFHPDYESENWTAYKDNRVEFERVLEPGESVETVFGIRDDDPDLEAFLGAPVIEHVPVGEEIEDVLGTDETDAVREVLSGDRETLPGMEDLSETESTPAEFEESETEAEPESEDPATEDSTATDPTPEDEGSQAPEPRDLVETTTSAVTRHDEVPEPSDESPDADDSHPEDVPGEVNESDSTEAEPSDSDEPAPTPKVAPEGIASTLADEIRSGEVDEADLNVLRSELDVGVPRSVDVRISRLQSSVADIEAYADALAEFIDEEGTAREILDGIDARVDDVEDEVGALDGRVTAGERAHGELATEVVGIDARVDDVEESIEGVEDSVGDVESTVETVESTVETVESDISGLEADMSDVEGTVGELRESVSAVEGNVHEVKETVGGVVEDVAGVEADVSTLGDDVDDLDDDIETLYEGVDDAAAAAERTDDRVDDVEDRMGRFDEEFDDLWDDLAEVDTRLTEIEDRLGDDLEDVDAELAAINDHLEELEAFRERLNEAFGP</sequence>
<dbReference type="SUPFAM" id="SSF46966">
    <property type="entry name" value="Spectrin repeat"/>
    <property type="match status" value="1"/>
</dbReference>
<dbReference type="OrthoDB" id="242713at2157"/>
<reference evidence="3" key="1">
    <citation type="submission" date="2021-03" db="EMBL/GenBank/DDBJ databases">
        <title>Genomic Encyclopedia of Type Strains, Phase IV (KMG-IV): sequencing the most valuable type-strain genomes for metagenomic binning, comparative biology and taxonomic classification.</title>
        <authorList>
            <person name="Goeker M."/>
        </authorList>
    </citation>
    <scope>NUCLEOTIDE SEQUENCE</scope>
    <source>
        <strain evidence="3">DSM 23564</strain>
    </source>
</reference>
<evidence type="ECO:0000313" key="4">
    <source>
        <dbReference type="Proteomes" id="UP000823588"/>
    </source>
</evidence>
<protein>
    <submittedName>
        <fullName evidence="3">Archaellum component FlaC</fullName>
    </submittedName>
</protein>
<organism evidence="3 4">
    <name type="scientific">Halorubrum alkaliphilum</name>
    <dbReference type="NCBI Taxonomy" id="261290"/>
    <lineage>
        <taxon>Archaea</taxon>
        <taxon>Methanobacteriati</taxon>
        <taxon>Methanobacteriota</taxon>
        <taxon>Stenosarchaea group</taxon>
        <taxon>Halobacteria</taxon>
        <taxon>Halobacteriales</taxon>
        <taxon>Haloferacaceae</taxon>
        <taxon>Halorubrum</taxon>
    </lineage>
</organism>
<dbReference type="Gene3D" id="1.20.5.340">
    <property type="match status" value="1"/>
</dbReference>
<evidence type="ECO:0000256" key="1">
    <source>
        <dbReference type="SAM" id="Coils"/>
    </source>
</evidence>
<name>A0A8T4GF66_9EURY</name>
<dbReference type="Gene3D" id="1.10.287.1490">
    <property type="match status" value="1"/>
</dbReference>
<comment type="caution">
    <text evidence="3">The sequence shown here is derived from an EMBL/GenBank/DDBJ whole genome shotgun (WGS) entry which is preliminary data.</text>
</comment>
<dbReference type="Proteomes" id="UP000823588">
    <property type="component" value="Unassembled WGS sequence"/>
</dbReference>
<feature type="coiled-coil region" evidence="1">
    <location>
        <begin position="533"/>
        <end position="560"/>
    </location>
</feature>
<proteinExistence type="predicted"/>